<evidence type="ECO:0000256" key="1">
    <source>
        <dbReference type="SAM" id="MobiDB-lite"/>
    </source>
</evidence>
<feature type="compositionally biased region" description="Acidic residues" evidence="1">
    <location>
        <begin position="93"/>
        <end position="105"/>
    </location>
</feature>
<dbReference type="EMBL" id="KV586010">
    <property type="protein sequence ID" value="OPL32910.1"/>
    <property type="molecule type" value="Genomic_DNA"/>
</dbReference>
<protein>
    <submittedName>
        <fullName evidence="2">Uncharacterized protein</fullName>
    </submittedName>
</protein>
<dbReference type="AlphaFoldDB" id="A0A3L5TSI7"/>
<feature type="non-terminal residue" evidence="2">
    <location>
        <position position="1"/>
    </location>
</feature>
<evidence type="ECO:0000313" key="3">
    <source>
        <dbReference type="Proteomes" id="UP000266721"/>
    </source>
</evidence>
<feature type="region of interest" description="Disordered" evidence="1">
    <location>
        <begin position="86"/>
        <end position="130"/>
    </location>
</feature>
<proteinExistence type="predicted"/>
<feature type="non-terminal residue" evidence="2">
    <location>
        <position position="130"/>
    </location>
</feature>
<organism evidence="2 3">
    <name type="scientific">Mytilus galloprovincialis</name>
    <name type="common">Mediterranean mussel</name>
    <dbReference type="NCBI Taxonomy" id="29158"/>
    <lineage>
        <taxon>Eukaryota</taxon>
        <taxon>Metazoa</taxon>
        <taxon>Spiralia</taxon>
        <taxon>Lophotrochozoa</taxon>
        <taxon>Mollusca</taxon>
        <taxon>Bivalvia</taxon>
        <taxon>Autobranchia</taxon>
        <taxon>Pteriomorphia</taxon>
        <taxon>Mytilida</taxon>
        <taxon>Mytiloidea</taxon>
        <taxon>Mytilidae</taxon>
        <taxon>Mytilinae</taxon>
        <taxon>Mytilus</taxon>
    </lineage>
</organism>
<name>A0A3L5TSI7_MYTGA</name>
<sequence>MYLFFWHIASRQMSIKFQGSYTDVYPNALSMYLLKEGKWGIPKEHIKKSFSHRSIEYIYEEDMTSEIKDGLWSYLKSRTRMAYKTPDFRDSDSEASDSENDEEEGHSDADNPRRSRLVNRRFYKADPNLK</sequence>
<reference evidence="2 3" key="1">
    <citation type="journal article" date="2016" name="PLoS ONE">
        <title>A First Insight into the Genome of the Filter-Feeder Mussel Mytilus galloprovincialis.</title>
        <authorList>
            <person name="Murgarella M."/>
            <person name="Puiu D."/>
            <person name="Novoa B."/>
            <person name="Figueras A."/>
            <person name="Posada D."/>
            <person name="Canchaya C."/>
        </authorList>
    </citation>
    <scope>NUCLEOTIDE SEQUENCE [LARGE SCALE GENOMIC DNA]</scope>
    <source>
        <tissue evidence="2">Muscle</tissue>
    </source>
</reference>
<keyword evidence="3" id="KW-1185">Reference proteome</keyword>
<dbReference type="Proteomes" id="UP000266721">
    <property type="component" value="Unassembled WGS sequence"/>
</dbReference>
<evidence type="ECO:0000313" key="2">
    <source>
        <dbReference type="EMBL" id="OPL32910.1"/>
    </source>
</evidence>
<gene>
    <name evidence="2" type="ORF">AM593_01091</name>
</gene>
<comment type="caution">
    <text evidence="2">The sequence shown here is derived from an EMBL/GenBank/DDBJ whole genome shotgun (WGS) entry which is preliminary data.</text>
</comment>
<accession>A0A3L5TSI7</accession>